<dbReference type="OrthoDB" id="2123952at2759"/>
<dbReference type="STRING" id="1160509.A0A3N4IIF7"/>
<evidence type="ECO:0000313" key="5">
    <source>
        <dbReference type="EMBL" id="RPA85922.1"/>
    </source>
</evidence>
<feature type="compositionally biased region" description="Polar residues" evidence="3">
    <location>
        <begin position="738"/>
        <end position="763"/>
    </location>
</feature>
<evidence type="ECO:0000313" key="6">
    <source>
        <dbReference type="Proteomes" id="UP000275078"/>
    </source>
</evidence>
<feature type="region of interest" description="Disordered" evidence="3">
    <location>
        <begin position="137"/>
        <end position="187"/>
    </location>
</feature>
<feature type="region of interest" description="Disordered" evidence="3">
    <location>
        <begin position="892"/>
        <end position="915"/>
    </location>
</feature>
<proteinExistence type="predicted"/>
<feature type="compositionally biased region" description="Polar residues" evidence="3">
    <location>
        <begin position="30"/>
        <end position="41"/>
    </location>
</feature>
<dbReference type="GO" id="GO:0003677">
    <property type="term" value="F:DNA binding"/>
    <property type="evidence" value="ECO:0007669"/>
    <property type="project" value="InterPro"/>
</dbReference>
<dbReference type="PANTHER" id="PTHR46910:SF25">
    <property type="entry name" value="ABC-TRANSPORTER-REGULATING TRANSCRIPTION FACTOR"/>
    <property type="match status" value="1"/>
</dbReference>
<evidence type="ECO:0000256" key="2">
    <source>
        <dbReference type="ARBA" id="ARBA00023242"/>
    </source>
</evidence>
<dbReference type="AlphaFoldDB" id="A0A3N4IIF7"/>
<dbReference type="PROSITE" id="PS50048">
    <property type="entry name" value="ZN2_CY6_FUNGAL_2"/>
    <property type="match status" value="1"/>
</dbReference>
<feature type="region of interest" description="Disordered" evidence="3">
    <location>
        <begin position="1"/>
        <end position="47"/>
    </location>
</feature>
<dbReference type="CDD" id="cd12148">
    <property type="entry name" value="fungal_TF_MHR"/>
    <property type="match status" value="1"/>
</dbReference>
<name>A0A3N4IIF7_ASCIM</name>
<dbReference type="SUPFAM" id="SSF57701">
    <property type="entry name" value="Zn2/Cys6 DNA-binding domain"/>
    <property type="match status" value="1"/>
</dbReference>
<dbReference type="InterPro" id="IPR036864">
    <property type="entry name" value="Zn2-C6_fun-type_DNA-bd_sf"/>
</dbReference>
<feature type="compositionally biased region" description="Gly residues" evidence="3">
    <location>
        <begin position="899"/>
        <end position="915"/>
    </location>
</feature>
<dbReference type="Gene3D" id="4.10.240.10">
    <property type="entry name" value="Zn(2)-C6 fungal-type DNA-binding domain"/>
    <property type="match status" value="1"/>
</dbReference>
<keyword evidence="2" id="KW-0539">Nucleus</keyword>
<dbReference type="InterPro" id="IPR007219">
    <property type="entry name" value="XnlR_reg_dom"/>
</dbReference>
<reference evidence="5 6" key="1">
    <citation type="journal article" date="2018" name="Nat. Ecol. Evol.">
        <title>Pezizomycetes genomes reveal the molecular basis of ectomycorrhizal truffle lifestyle.</title>
        <authorList>
            <person name="Murat C."/>
            <person name="Payen T."/>
            <person name="Noel B."/>
            <person name="Kuo A."/>
            <person name="Morin E."/>
            <person name="Chen J."/>
            <person name="Kohler A."/>
            <person name="Krizsan K."/>
            <person name="Balestrini R."/>
            <person name="Da Silva C."/>
            <person name="Montanini B."/>
            <person name="Hainaut M."/>
            <person name="Levati E."/>
            <person name="Barry K.W."/>
            <person name="Belfiori B."/>
            <person name="Cichocki N."/>
            <person name="Clum A."/>
            <person name="Dockter R.B."/>
            <person name="Fauchery L."/>
            <person name="Guy J."/>
            <person name="Iotti M."/>
            <person name="Le Tacon F."/>
            <person name="Lindquist E.A."/>
            <person name="Lipzen A."/>
            <person name="Malagnac F."/>
            <person name="Mello A."/>
            <person name="Molinier V."/>
            <person name="Miyauchi S."/>
            <person name="Poulain J."/>
            <person name="Riccioni C."/>
            <person name="Rubini A."/>
            <person name="Sitrit Y."/>
            <person name="Splivallo R."/>
            <person name="Traeger S."/>
            <person name="Wang M."/>
            <person name="Zifcakova L."/>
            <person name="Wipf D."/>
            <person name="Zambonelli A."/>
            <person name="Paolocci F."/>
            <person name="Nowrousian M."/>
            <person name="Ottonello S."/>
            <person name="Baldrian P."/>
            <person name="Spatafora J.W."/>
            <person name="Henrissat B."/>
            <person name="Nagy L.G."/>
            <person name="Aury J.M."/>
            <person name="Wincker P."/>
            <person name="Grigoriev I.V."/>
            <person name="Bonfante P."/>
            <person name="Martin F.M."/>
        </authorList>
    </citation>
    <scope>NUCLEOTIDE SEQUENCE [LARGE SCALE GENOMIC DNA]</scope>
    <source>
        <strain evidence="5 6">RN42</strain>
    </source>
</reference>
<organism evidence="5 6">
    <name type="scientific">Ascobolus immersus RN42</name>
    <dbReference type="NCBI Taxonomy" id="1160509"/>
    <lineage>
        <taxon>Eukaryota</taxon>
        <taxon>Fungi</taxon>
        <taxon>Dikarya</taxon>
        <taxon>Ascomycota</taxon>
        <taxon>Pezizomycotina</taxon>
        <taxon>Pezizomycetes</taxon>
        <taxon>Pezizales</taxon>
        <taxon>Ascobolaceae</taxon>
        <taxon>Ascobolus</taxon>
    </lineage>
</organism>
<dbReference type="Pfam" id="PF00172">
    <property type="entry name" value="Zn_clus"/>
    <property type="match status" value="1"/>
</dbReference>
<dbReference type="GO" id="GO:0000981">
    <property type="term" value="F:DNA-binding transcription factor activity, RNA polymerase II-specific"/>
    <property type="evidence" value="ECO:0007669"/>
    <property type="project" value="InterPro"/>
</dbReference>
<dbReference type="PANTHER" id="PTHR46910">
    <property type="entry name" value="TRANSCRIPTION FACTOR PDR1"/>
    <property type="match status" value="1"/>
</dbReference>
<evidence type="ECO:0000256" key="3">
    <source>
        <dbReference type="SAM" id="MobiDB-lite"/>
    </source>
</evidence>
<feature type="region of interest" description="Disordered" evidence="3">
    <location>
        <begin position="702"/>
        <end position="804"/>
    </location>
</feature>
<dbReference type="GO" id="GO:0008270">
    <property type="term" value="F:zinc ion binding"/>
    <property type="evidence" value="ECO:0007669"/>
    <property type="project" value="InterPro"/>
</dbReference>
<evidence type="ECO:0000256" key="1">
    <source>
        <dbReference type="ARBA" id="ARBA00022723"/>
    </source>
</evidence>
<feature type="compositionally biased region" description="Low complexity" evidence="3">
    <location>
        <begin position="769"/>
        <end position="787"/>
    </location>
</feature>
<dbReference type="Pfam" id="PF04082">
    <property type="entry name" value="Fungal_trans"/>
    <property type="match status" value="1"/>
</dbReference>
<dbReference type="EMBL" id="ML119651">
    <property type="protein sequence ID" value="RPA85922.1"/>
    <property type="molecule type" value="Genomic_DNA"/>
</dbReference>
<feature type="compositionally biased region" description="Polar residues" evidence="3">
    <location>
        <begin position="172"/>
        <end position="185"/>
    </location>
</feature>
<dbReference type="PROSITE" id="PS00463">
    <property type="entry name" value="ZN2_CY6_FUNGAL_1"/>
    <property type="match status" value="1"/>
</dbReference>
<dbReference type="Proteomes" id="UP000275078">
    <property type="component" value="Unassembled WGS sequence"/>
</dbReference>
<dbReference type="GO" id="GO:0006351">
    <property type="term" value="P:DNA-templated transcription"/>
    <property type="evidence" value="ECO:0007669"/>
    <property type="project" value="InterPro"/>
</dbReference>
<keyword evidence="1" id="KW-0479">Metal-binding</keyword>
<dbReference type="SMART" id="SM00906">
    <property type="entry name" value="Fungal_trans"/>
    <property type="match status" value="1"/>
</dbReference>
<dbReference type="SMART" id="SM00066">
    <property type="entry name" value="GAL4"/>
    <property type="match status" value="1"/>
</dbReference>
<dbReference type="CDD" id="cd00067">
    <property type="entry name" value="GAL4"/>
    <property type="match status" value="1"/>
</dbReference>
<feature type="compositionally biased region" description="Polar residues" evidence="3">
    <location>
        <begin position="145"/>
        <end position="165"/>
    </location>
</feature>
<dbReference type="InterPro" id="IPR050987">
    <property type="entry name" value="AtrR-like"/>
</dbReference>
<gene>
    <name evidence="5" type="ORF">BJ508DRAFT_204570</name>
</gene>
<keyword evidence="6" id="KW-1185">Reference proteome</keyword>
<protein>
    <recommendedName>
        <fullName evidence="4">Zn(2)-C6 fungal-type domain-containing protein</fullName>
    </recommendedName>
</protein>
<sequence length="915" mass="101369">MSALTTPSPTQPNSTLQHNASEERLFHPGQQYSQDGQSSHQGGDAKRRRIAKACDMCRKKKIKCDGKSPACSHCQQSKSECVFTRTEKKRNPPKGAKYIESLENRLLRMEKVLKLTGAVPEIGDGKTDLASLERRLEERQREKQASLSEANSPANGSTNGRSSSEPFAEPTPNESAQQSSANSPRNDNEVEVLSDMMCSLVTNCGETRFLGSSSGFSIFSPRGIQWVTEKVGDTSFQDMFKRLLAESSKWFPKREDYITPVERLPLPPRDQAFQLVQEFFNFFNKLFPIYHKETFFKMLDKQYSNEPPHMPGWYASLNAVLAVTYRLRVSAVLHTSPEQDPATIDEFNRRADAHYRNATSVLMHIMMFSTDLWSIQAMLQMALFVQGSANPQPAYILISSAARLATAVGMHRKGTFFQLDPIEAEQRRRTFWVIYLVDKDISLRSGRPPSIHDDDVSVEYPAEEPEDGNGLLACKDGTLCNLFLLMVKFSRITGRIYAKLYSANAAKQSDAELLTTIGSLDEELEDWRMSVPEEYRPGCELDTSNEHILVPVLVFHFAYYNALTTVHRMSIHHGYWTNRLSDFAIQGLNPGPLNPRVFLSASICVNAARESIHLTKKLLLQKDAQCTWLIIYYPVSSLVTLFANLLQNPQDVRARADIALMSTVEQFLRIMAKEDTQGNLSRMLVVVGEFIRIAGIVLDRADKESHGRRRKRPAPANGSNGGESQFKQPDSIAGTLAKAQSSQPSAGSSNLATATPITPNNVPASRPFSPTLPTPSVLPSSTSPDVLQAFNPTLPSSNPVSPNDGFWGFGDVPSPASPNPLSPSNIQIPISGQEFASQIHPNSVAHTGSPLTMSSFQQPVMPPDLWQMPMAFEWDWDVNFGLGAVRGDEFGNNNNSGNGNLGGNGQPDWGMGGLE</sequence>
<feature type="compositionally biased region" description="Polar residues" evidence="3">
    <location>
        <begin position="1"/>
        <end position="19"/>
    </location>
</feature>
<evidence type="ECO:0000259" key="4">
    <source>
        <dbReference type="PROSITE" id="PS50048"/>
    </source>
</evidence>
<feature type="domain" description="Zn(2)-C6 fungal-type" evidence="4">
    <location>
        <begin position="53"/>
        <end position="83"/>
    </location>
</feature>
<accession>A0A3N4IIF7</accession>
<dbReference type="InterPro" id="IPR001138">
    <property type="entry name" value="Zn2Cys6_DnaBD"/>
</dbReference>
<feature type="compositionally biased region" description="Polar residues" evidence="3">
    <location>
        <begin position="790"/>
        <end position="801"/>
    </location>
</feature>